<dbReference type="EMBL" id="DS268416">
    <property type="protein sequence ID" value="EFP12569.1"/>
    <property type="molecule type" value="Genomic_DNA"/>
</dbReference>
<reference evidence="1" key="1">
    <citation type="submission" date="2007-07" db="EMBL/GenBank/DDBJ databases">
        <title>PCAP assembly of the Caenorhabditis remanei genome.</title>
        <authorList>
            <consortium name="The Caenorhabditis remanei Sequencing Consortium"/>
            <person name="Wilson R.K."/>
        </authorList>
    </citation>
    <scope>NUCLEOTIDE SEQUENCE [LARGE SCALE GENOMIC DNA]</scope>
    <source>
        <strain evidence="1">PB4641</strain>
    </source>
</reference>
<name>E3LV73_CAERE</name>
<organism evidence="2">
    <name type="scientific">Caenorhabditis remanei</name>
    <name type="common">Caenorhabditis vulgaris</name>
    <dbReference type="NCBI Taxonomy" id="31234"/>
    <lineage>
        <taxon>Eukaryota</taxon>
        <taxon>Metazoa</taxon>
        <taxon>Ecdysozoa</taxon>
        <taxon>Nematoda</taxon>
        <taxon>Chromadorea</taxon>
        <taxon>Rhabditida</taxon>
        <taxon>Rhabditina</taxon>
        <taxon>Rhabditomorpha</taxon>
        <taxon>Rhabditoidea</taxon>
        <taxon>Rhabditidae</taxon>
        <taxon>Peloderinae</taxon>
        <taxon>Caenorhabditis</taxon>
    </lineage>
</organism>
<dbReference type="InParanoid" id="E3LV73"/>
<accession>E3LV73</accession>
<dbReference type="PANTHER" id="PTHR21503:SF8">
    <property type="entry name" value="F-BOX ASSOCIATED DOMAIN-CONTAINING PROTEIN-RELATED"/>
    <property type="match status" value="1"/>
</dbReference>
<sequence length="381" mass="45384">MTYPTIHTCNPDCKYATIPFPPKYTFKKIPRRFKRYSFLIHILPFLQFKKKMKLLNFPILVQKEIWRSMKVEEVLLLTFCSNRAKNSILQHRKLLFKNTESVCYETNGDVTSNIKVKMTNEWRYLLSFLSEKDFNSSHRNDVVRLEILGLYFQCWYVSIFDFRRFIDKYEISACARVTWTSCLIRLNYAIDPAILEEYLFLSPNQETIQFDINLKSELEQNSKIYETEHLRVASLGQPTDHFLLNFSGRSLFLENTNVQKETIIECLRAWNSDMRYQNLNFLSIELYDVFTDVRQIMNQFNVKEIEKERNPPVRLFSNISKHFRSFRSFFLSGTYSVELASRRYVVNESNGHVATFSMSNKIFAFAVWRMTEKEFLDKVSS</sequence>
<evidence type="ECO:0008006" key="3">
    <source>
        <dbReference type="Google" id="ProtNLM"/>
    </source>
</evidence>
<keyword evidence="2" id="KW-1185">Reference proteome</keyword>
<dbReference type="PANTHER" id="PTHR21503">
    <property type="entry name" value="F-BOX-CONTAINING HYPOTHETICAL PROTEIN C.ELEGANS"/>
    <property type="match status" value="1"/>
</dbReference>
<proteinExistence type="predicted"/>
<evidence type="ECO:0000313" key="1">
    <source>
        <dbReference type="EMBL" id="EFP12569.1"/>
    </source>
</evidence>
<dbReference type="AlphaFoldDB" id="E3LV73"/>
<gene>
    <name evidence="1" type="ORF">CRE_29687</name>
</gene>
<dbReference type="Proteomes" id="UP000008281">
    <property type="component" value="Unassembled WGS sequence"/>
</dbReference>
<dbReference type="HOGENOM" id="CLU_040220_3_1_1"/>
<evidence type="ECO:0000313" key="2">
    <source>
        <dbReference type="Proteomes" id="UP000008281"/>
    </source>
</evidence>
<protein>
    <recommendedName>
        <fullName evidence="3">F-box domain-containing protein</fullName>
    </recommendedName>
</protein>